<protein>
    <submittedName>
        <fullName evidence="1">Uncharacterized protein</fullName>
    </submittedName>
</protein>
<reference evidence="1" key="1">
    <citation type="submission" date="2020-09" db="EMBL/GenBank/DDBJ databases">
        <authorList>
            <person name="Kikuchi T."/>
        </authorList>
    </citation>
    <scope>NUCLEOTIDE SEQUENCE</scope>
    <source>
        <strain evidence="1">SH1</strain>
    </source>
</reference>
<keyword evidence="2" id="KW-1185">Reference proteome</keyword>
<evidence type="ECO:0000313" key="2">
    <source>
        <dbReference type="Proteomes" id="UP000614601"/>
    </source>
</evidence>
<accession>A0A811LDU8</accession>
<evidence type="ECO:0000313" key="1">
    <source>
        <dbReference type="EMBL" id="CAD5225687.1"/>
    </source>
</evidence>
<proteinExistence type="predicted"/>
<dbReference type="EMBL" id="CAJFCW020000005">
    <property type="protein sequence ID" value="CAG9121202.1"/>
    <property type="molecule type" value="Genomic_DNA"/>
</dbReference>
<name>A0A811LDU8_9BILA</name>
<organism evidence="1 2">
    <name type="scientific">Bursaphelenchus okinawaensis</name>
    <dbReference type="NCBI Taxonomy" id="465554"/>
    <lineage>
        <taxon>Eukaryota</taxon>
        <taxon>Metazoa</taxon>
        <taxon>Ecdysozoa</taxon>
        <taxon>Nematoda</taxon>
        <taxon>Chromadorea</taxon>
        <taxon>Rhabditida</taxon>
        <taxon>Tylenchina</taxon>
        <taxon>Tylenchomorpha</taxon>
        <taxon>Aphelenchoidea</taxon>
        <taxon>Aphelenchoididae</taxon>
        <taxon>Bursaphelenchus</taxon>
    </lineage>
</organism>
<dbReference type="Proteomes" id="UP000783686">
    <property type="component" value="Unassembled WGS sequence"/>
</dbReference>
<dbReference type="EMBL" id="CAJFDH010000005">
    <property type="protein sequence ID" value="CAD5225687.1"/>
    <property type="molecule type" value="Genomic_DNA"/>
</dbReference>
<dbReference type="AlphaFoldDB" id="A0A811LDU8"/>
<gene>
    <name evidence="1" type="ORF">BOKJ2_LOCUS11702</name>
</gene>
<dbReference type="Proteomes" id="UP000614601">
    <property type="component" value="Unassembled WGS sequence"/>
</dbReference>
<comment type="caution">
    <text evidence="1">The sequence shown here is derived from an EMBL/GenBank/DDBJ whole genome shotgun (WGS) entry which is preliminary data.</text>
</comment>
<sequence length="81" mass="9254">MGAENAMYQIEANQAYNHAQMENNLHYIQAEQALHHAQVENAINNEQAFIYAKEEAALANAQKQVAMNYVVAQEMRPHYYG</sequence>